<reference evidence="2" key="1">
    <citation type="journal article" date="2015" name="Nature">
        <title>Complex archaea that bridge the gap between prokaryotes and eukaryotes.</title>
        <authorList>
            <person name="Spang A."/>
            <person name="Saw J.H."/>
            <person name="Jorgensen S.L."/>
            <person name="Zaremba-Niedzwiedzka K."/>
            <person name="Martijn J."/>
            <person name="Lind A.E."/>
            <person name="van Eijk R."/>
            <person name="Schleper C."/>
            <person name="Guy L."/>
            <person name="Ettema T.J."/>
        </authorList>
    </citation>
    <scope>NUCLEOTIDE SEQUENCE</scope>
</reference>
<proteinExistence type="predicted"/>
<evidence type="ECO:0000256" key="1">
    <source>
        <dbReference type="SAM" id="MobiDB-lite"/>
    </source>
</evidence>
<evidence type="ECO:0000313" key="2">
    <source>
        <dbReference type="EMBL" id="KKL70701.1"/>
    </source>
</evidence>
<gene>
    <name evidence="2" type="ORF">LCGC14_2102280</name>
</gene>
<feature type="region of interest" description="Disordered" evidence="1">
    <location>
        <begin position="70"/>
        <end position="94"/>
    </location>
</feature>
<dbReference type="EMBL" id="LAZR01025821">
    <property type="protein sequence ID" value="KKL70701.1"/>
    <property type="molecule type" value="Genomic_DNA"/>
</dbReference>
<name>A0A0F9EWQ6_9ZZZZ</name>
<sequence>MLYHIRCKKGDKTVRTIKEVVGHHFVQGQPGLLMAHCQNDERVFINFDHFDFLDFSNGWAKGEAIVAQKAAEAKKNEPPQPPPEPVINGPGGAS</sequence>
<comment type="caution">
    <text evidence="2">The sequence shown here is derived from an EMBL/GenBank/DDBJ whole genome shotgun (WGS) entry which is preliminary data.</text>
</comment>
<protein>
    <submittedName>
        <fullName evidence="2">Uncharacterized protein</fullName>
    </submittedName>
</protein>
<organism evidence="2">
    <name type="scientific">marine sediment metagenome</name>
    <dbReference type="NCBI Taxonomy" id="412755"/>
    <lineage>
        <taxon>unclassified sequences</taxon>
        <taxon>metagenomes</taxon>
        <taxon>ecological metagenomes</taxon>
    </lineage>
</organism>
<dbReference type="AlphaFoldDB" id="A0A0F9EWQ6"/>
<accession>A0A0F9EWQ6</accession>